<evidence type="ECO:0000256" key="1">
    <source>
        <dbReference type="SAM" id="MobiDB-lite"/>
    </source>
</evidence>
<keyword evidence="3" id="KW-1185">Reference proteome</keyword>
<dbReference type="Proteomes" id="UP001151760">
    <property type="component" value="Unassembled WGS sequence"/>
</dbReference>
<feature type="compositionally biased region" description="Basic and acidic residues" evidence="1">
    <location>
        <begin position="173"/>
        <end position="208"/>
    </location>
</feature>
<reference evidence="2" key="2">
    <citation type="submission" date="2022-01" db="EMBL/GenBank/DDBJ databases">
        <authorList>
            <person name="Yamashiro T."/>
            <person name="Shiraishi A."/>
            <person name="Satake H."/>
            <person name="Nakayama K."/>
        </authorList>
    </citation>
    <scope>NUCLEOTIDE SEQUENCE</scope>
</reference>
<sequence length="253" mass="29100">MFDINELHGDEVVVDMPVGEKQEQSAKEREVNTRVEVSAAPTTIEEITLAQTLIQIKSAKPKVVTTATTTTTTTMPKARGVIVQEPKERIARKQEEEANIALIESWDNTQAMMEADFELAQRLQIEEQGEITIKERSRLYKHNQLKSKSFEEIQKLFDNEMSRVNTFIPMDSEEVKSKKGTEESSKGTEDEQKSDKSKKAKSSREKAKGIRKKMLGKKRARKEQQQESSKRQRMEDDKETDEHEEVKKLMKLV</sequence>
<accession>A0ABQ4X407</accession>
<name>A0ABQ4X407_9ASTR</name>
<reference evidence="2" key="1">
    <citation type="journal article" date="2022" name="Int. J. Mol. Sci.">
        <title>Draft Genome of Tanacetum Coccineum: Genomic Comparison of Closely Related Tanacetum-Family Plants.</title>
        <authorList>
            <person name="Yamashiro T."/>
            <person name="Shiraishi A."/>
            <person name="Nakayama K."/>
            <person name="Satake H."/>
        </authorList>
    </citation>
    <scope>NUCLEOTIDE SEQUENCE</scope>
</reference>
<evidence type="ECO:0000313" key="3">
    <source>
        <dbReference type="Proteomes" id="UP001151760"/>
    </source>
</evidence>
<evidence type="ECO:0000313" key="2">
    <source>
        <dbReference type="EMBL" id="GJS59735.1"/>
    </source>
</evidence>
<comment type="caution">
    <text evidence="2">The sequence shown here is derived from an EMBL/GenBank/DDBJ whole genome shotgun (WGS) entry which is preliminary data.</text>
</comment>
<feature type="region of interest" description="Disordered" evidence="1">
    <location>
        <begin position="168"/>
        <end position="253"/>
    </location>
</feature>
<proteinExistence type="predicted"/>
<protein>
    <submittedName>
        <fullName evidence="2">Uncharacterized protein</fullName>
    </submittedName>
</protein>
<gene>
    <name evidence="2" type="ORF">Tco_0654519</name>
</gene>
<dbReference type="EMBL" id="BQNB010009170">
    <property type="protein sequence ID" value="GJS59735.1"/>
    <property type="molecule type" value="Genomic_DNA"/>
</dbReference>
<organism evidence="2 3">
    <name type="scientific">Tanacetum coccineum</name>
    <dbReference type="NCBI Taxonomy" id="301880"/>
    <lineage>
        <taxon>Eukaryota</taxon>
        <taxon>Viridiplantae</taxon>
        <taxon>Streptophyta</taxon>
        <taxon>Embryophyta</taxon>
        <taxon>Tracheophyta</taxon>
        <taxon>Spermatophyta</taxon>
        <taxon>Magnoliopsida</taxon>
        <taxon>eudicotyledons</taxon>
        <taxon>Gunneridae</taxon>
        <taxon>Pentapetalae</taxon>
        <taxon>asterids</taxon>
        <taxon>campanulids</taxon>
        <taxon>Asterales</taxon>
        <taxon>Asteraceae</taxon>
        <taxon>Asteroideae</taxon>
        <taxon>Anthemideae</taxon>
        <taxon>Anthemidinae</taxon>
        <taxon>Tanacetum</taxon>
    </lineage>
</organism>
<feature type="compositionally biased region" description="Basic and acidic residues" evidence="1">
    <location>
        <begin position="222"/>
        <end position="253"/>
    </location>
</feature>
<feature type="compositionally biased region" description="Basic residues" evidence="1">
    <location>
        <begin position="209"/>
        <end position="221"/>
    </location>
</feature>